<evidence type="ECO:0000313" key="1">
    <source>
        <dbReference type="EMBL" id="SFD09463.1"/>
    </source>
</evidence>
<dbReference type="RefSeq" id="WP_090092274.1">
    <property type="nucleotide sequence ID" value="NZ_FOMG01000019.1"/>
</dbReference>
<dbReference type="AlphaFoldDB" id="A0A1I1PQY8"/>
<name>A0A1I1PQY8_9CLOT</name>
<dbReference type="Proteomes" id="UP000199263">
    <property type="component" value="Unassembled WGS sequence"/>
</dbReference>
<protein>
    <recommendedName>
        <fullName evidence="3">Transposase</fullName>
    </recommendedName>
</protein>
<accession>A0A1I1PQY8</accession>
<dbReference type="EMBL" id="FOMG01000019">
    <property type="protein sequence ID" value="SFD09463.1"/>
    <property type="molecule type" value="Genomic_DNA"/>
</dbReference>
<evidence type="ECO:0008006" key="3">
    <source>
        <dbReference type="Google" id="ProtNLM"/>
    </source>
</evidence>
<evidence type="ECO:0000313" key="2">
    <source>
        <dbReference type="Proteomes" id="UP000199263"/>
    </source>
</evidence>
<organism evidence="1 2">
    <name type="scientific">Clostridium uliginosum</name>
    <dbReference type="NCBI Taxonomy" id="119641"/>
    <lineage>
        <taxon>Bacteria</taxon>
        <taxon>Bacillati</taxon>
        <taxon>Bacillota</taxon>
        <taxon>Clostridia</taxon>
        <taxon>Eubacteriales</taxon>
        <taxon>Clostridiaceae</taxon>
        <taxon>Clostridium</taxon>
    </lineage>
</organism>
<dbReference type="OrthoDB" id="9886312at2"/>
<sequence>MENNTSKITLKEVMDMELAIEKAAKKLVNSSDKDRLNDNKLWWKKRSLYEGANMLSSAEKRGEERGKKQKALEVASKLLLMGLELEDISSVIGLSIDELDNLKA</sequence>
<reference evidence="1 2" key="1">
    <citation type="submission" date="2016-10" db="EMBL/GenBank/DDBJ databases">
        <authorList>
            <person name="de Groot N.N."/>
        </authorList>
    </citation>
    <scope>NUCLEOTIDE SEQUENCE [LARGE SCALE GENOMIC DNA]</scope>
    <source>
        <strain evidence="1 2">DSM 12992</strain>
    </source>
</reference>
<proteinExistence type="predicted"/>
<keyword evidence="2" id="KW-1185">Reference proteome</keyword>
<gene>
    <name evidence="1" type="ORF">SAMN05421842_11955</name>
</gene>